<sequence>MFSVRKKLQDKHPQTFQLPCASILSLARTVSGVFHRYPNYPTLPEETPENSLPLQIGSKVLEKAYNNFLEHNTSKGYKFHWDNGNVYIVGMAKSEHEMIVIRLIKYFEVPNGGVDDDPPIALTLQAFHRDPSHIKIKIAADIAICPNIALVQVPLNPGLPPGDTDNYSHARIIVEVAVLESTAYWNKKCETWLLEQYVRCVFGIKIHEQRRGSRHRSMTAKLWTRQIPPPAGSTSSANPNLAGVYIVEWDFGTAQFHGRGPTGCTAPGIADYTVTIPVSDVFWDPPVNAGVLNLAGYTVAVPGGVIANNFVIDLYRLQQIVLKKQ</sequence>
<dbReference type="AlphaFoldDB" id="A0A9N9D1Q0"/>
<organism evidence="1 2">
    <name type="scientific">Paraglomus brasilianum</name>
    <dbReference type="NCBI Taxonomy" id="144538"/>
    <lineage>
        <taxon>Eukaryota</taxon>
        <taxon>Fungi</taxon>
        <taxon>Fungi incertae sedis</taxon>
        <taxon>Mucoromycota</taxon>
        <taxon>Glomeromycotina</taxon>
        <taxon>Glomeromycetes</taxon>
        <taxon>Paraglomerales</taxon>
        <taxon>Paraglomeraceae</taxon>
        <taxon>Paraglomus</taxon>
    </lineage>
</organism>
<comment type="caution">
    <text evidence="1">The sequence shown here is derived from an EMBL/GenBank/DDBJ whole genome shotgun (WGS) entry which is preliminary data.</text>
</comment>
<accession>A0A9N9D1Q0</accession>
<evidence type="ECO:0000313" key="2">
    <source>
        <dbReference type="Proteomes" id="UP000789739"/>
    </source>
</evidence>
<name>A0A9N9D1Q0_9GLOM</name>
<protein>
    <submittedName>
        <fullName evidence="1">7323_t:CDS:1</fullName>
    </submittedName>
</protein>
<keyword evidence="2" id="KW-1185">Reference proteome</keyword>
<evidence type="ECO:0000313" key="1">
    <source>
        <dbReference type="EMBL" id="CAG8619206.1"/>
    </source>
</evidence>
<dbReference type="EMBL" id="CAJVPI010001576">
    <property type="protein sequence ID" value="CAG8619206.1"/>
    <property type="molecule type" value="Genomic_DNA"/>
</dbReference>
<dbReference type="Proteomes" id="UP000789739">
    <property type="component" value="Unassembled WGS sequence"/>
</dbReference>
<proteinExistence type="predicted"/>
<feature type="non-terminal residue" evidence="1">
    <location>
        <position position="325"/>
    </location>
</feature>
<dbReference type="OrthoDB" id="2341187at2759"/>
<reference evidence="1" key="1">
    <citation type="submission" date="2021-06" db="EMBL/GenBank/DDBJ databases">
        <authorList>
            <person name="Kallberg Y."/>
            <person name="Tangrot J."/>
            <person name="Rosling A."/>
        </authorList>
    </citation>
    <scope>NUCLEOTIDE SEQUENCE</scope>
    <source>
        <strain evidence="1">BR232B</strain>
    </source>
</reference>
<gene>
    <name evidence="1" type="ORF">PBRASI_LOCUS8606</name>
</gene>